<evidence type="ECO:0000313" key="7">
    <source>
        <dbReference type="EMBL" id="ACV77490.1"/>
    </source>
</evidence>
<keyword evidence="8" id="KW-1185">Reference proteome</keyword>
<dbReference type="OrthoDB" id="9780152at2"/>
<dbReference type="PANTHER" id="PTHR34378:SF1">
    <property type="entry name" value="GLUTAMATE--CYSTEINE LIGASE, CHLOROPLASTIC"/>
    <property type="match status" value="1"/>
</dbReference>
<gene>
    <name evidence="5" type="primary">egtA</name>
    <name evidence="7" type="ordered locus">Namu_1082</name>
</gene>
<keyword evidence="1 5" id="KW-0436">Ligase</keyword>
<dbReference type="UniPathway" id="UPA01014"/>
<keyword evidence="2 5" id="KW-0547">Nucleotide-binding</keyword>
<keyword evidence="3 5" id="KW-0067">ATP-binding</keyword>
<dbReference type="Pfam" id="PF04107">
    <property type="entry name" value="GCS2"/>
    <property type="match status" value="1"/>
</dbReference>
<dbReference type="FunCoup" id="C8XBM8">
    <property type="interactions" value="198"/>
</dbReference>
<evidence type="ECO:0000256" key="1">
    <source>
        <dbReference type="ARBA" id="ARBA00022598"/>
    </source>
</evidence>
<dbReference type="AlphaFoldDB" id="C8XBM8"/>
<sequence>MRPVTTAPSTTTFSDLPVEPTLSEAAAEAWIPRTFFKNGPPHRVGLELEFLVAGTGDDALATHYPHEQYPHLIDRLIDGPPDSPPGGGLDGRVTVEPGGQVELSSRPGDSLAATVDTVHHDLARLRRRARGRGARLVGLGVDPIRPPRRITDQPRYRAMERYFRPWGATGPAMMCSTASVQVNVEAATPAVDLHRRWELLHAIGPTLVAAFANSPRRLGRATGFQSTRQAIWQELDPARTGAPPRAPGEDPATAFTRWSLDAPVMLIRREHDDWSAPPELSMRSWIRHGRRAVPDRPAPTVDDLAYHLSTLFPPVRPRGHLEIRYLDALPGCWWIVPAAVIAALLDDPAAADQARATCEPVQEHWRTAARSGVRDPALGRAATALLTTAAQALRRDPTAARFADPVEGYLQRWTLRGRSPADDPPAGAGREPACDESENHREGTA</sequence>
<dbReference type="GO" id="GO:0004357">
    <property type="term" value="F:glutamate-cysteine ligase activity"/>
    <property type="evidence" value="ECO:0007669"/>
    <property type="project" value="UniProtKB-UniRule"/>
</dbReference>
<dbReference type="EMBL" id="CP001737">
    <property type="protein sequence ID" value="ACV77490.1"/>
    <property type="molecule type" value="Genomic_DNA"/>
</dbReference>
<dbReference type="InterPro" id="IPR035434">
    <property type="entry name" value="GCL_bact_plant"/>
</dbReference>
<feature type="region of interest" description="Disordered" evidence="6">
    <location>
        <begin position="413"/>
        <end position="445"/>
    </location>
</feature>
<dbReference type="EC" id="6.3.2.2" evidence="5"/>
<evidence type="ECO:0000256" key="3">
    <source>
        <dbReference type="ARBA" id="ARBA00022840"/>
    </source>
</evidence>
<evidence type="ECO:0000313" key="8">
    <source>
        <dbReference type="Proteomes" id="UP000002218"/>
    </source>
</evidence>
<dbReference type="Gene3D" id="3.30.590.20">
    <property type="match status" value="1"/>
</dbReference>
<dbReference type="HOGENOM" id="CLU_037109_0_0_11"/>
<evidence type="ECO:0000256" key="2">
    <source>
        <dbReference type="ARBA" id="ARBA00022741"/>
    </source>
</evidence>
<dbReference type="InterPro" id="IPR017809">
    <property type="entry name" value="EgtA_Actinobacteria"/>
</dbReference>
<comment type="pathway">
    <text evidence="5">Amino-acid biosynthesis; ergothioneine biosynthesis.</text>
</comment>
<dbReference type="eggNOG" id="COG3572">
    <property type="taxonomic scope" value="Bacteria"/>
</dbReference>
<dbReference type="RefSeq" id="WP_015746404.1">
    <property type="nucleotide sequence ID" value="NC_013235.1"/>
</dbReference>
<comment type="function">
    <text evidence="5">Catalyzes the synthesis of gamma-glutamylcysteine (gamma-GC). This compound is used as substrate for the biosynthesis of the low-molecular thiol compound ergothioneine.</text>
</comment>
<dbReference type="GO" id="GO:0005524">
    <property type="term" value="F:ATP binding"/>
    <property type="evidence" value="ECO:0007669"/>
    <property type="project" value="UniProtKB-UniRule"/>
</dbReference>
<dbReference type="SUPFAM" id="SSF55931">
    <property type="entry name" value="Glutamine synthetase/guanido kinase"/>
    <property type="match status" value="1"/>
</dbReference>
<dbReference type="GO" id="GO:0052699">
    <property type="term" value="P:ergothioneine biosynthetic process"/>
    <property type="evidence" value="ECO:0007669"/>
    <property type="project" value="UniProtKB-UniRule"/>
</dbReference>
<evidence type="ECO:0000256" key="6">
    <source>
        <dbReference type="SAM" id="MobiDB-lite"/>
    </source>
</evidence>
<dbReference type="Proteomes" id="UP000002218">
    <property type="component" value="Chromosome"/>
</dbReference>
<dbReference type="PANTHER" id="PTHR34378">
    <property type="entry name" value="GLUTAMATE--CYSTEINE LIGASE, CHLOROPLASTIC"/>
    <property type="match status" value="1"/>
</dbReference>
<proteinExistence type="inferred from homology"/>
<comment type="catalytic activity">
    <reaction evidence="4 5">
        <text>L-cysteine + L-glutamate + ATP = gamma-L-glutamyl-L-cysteine + ADP + phosphate + H(+)</text>
        <dbReference type="Rhea" id="RHEA:13285"/>
        <dbReference type="ChEBI" id="CHEBI:15378"/>
        <dbReference type="ChEBI" id="CHEBI:29985"/>
        <dbReference type="ChEBI" id="CHEBI:30616"/>
        <dbReference type="ChEBI" id="CHEBI:35235"/>
        <dbReference type="ChEBI" id="CHEBI:43474"/>
        <dbReference type="ChEBI" id="CHEBI:58173"/>
        <dbReference type="ChEBI" id="CHEBI:456216"/>
        <dbReference type="EC" id="6.3.2.2"/>
    </reaction>
</comment>
<dbReference type="STRING" id="479431.Namu_1082"/>
<comment type="similarity">
    <text evidence="5">Belongs to the glutamate--cysteine ligase type 2 family. EgtA subfamily.</text>
</comment>
<dbReference type="InParanoid" id="C8XBM8"/>
<evidence type="ECO:0000256" key="5">
    <source>
        <dbReference type="HAMAP-Rule" id="MF_02034"/>
    </source>
</evidence>
<reference evidence="8" key="1">
    <citation type="submission" date="2009-09" db="EMBL/GenBank/DDBJ databases">
        <title>The complete genome of Nakamurella multipartita DSM 44233.</title>
        <authorList>
            <consortium name="US DOE Joint Genome Institute (JGI-PGF)"/>
            <person name="Lucas S."/>
            <person name="Copeland A."/>
            <person name="Lapidus A."/>
            <person name="Glavina del Rio T."/>
            <person name="Dalin E."/>
            <person name="Tice H."/>
            <person name="Bruce D."/>
            <person name="Goodwin L."/>
            <person name="Pitluck S."/>
            <person name="Kyrpides N."/>
            <person name="Mavromatis K."/>
            <person name="Ivanova N."/>
            <person name="Ovchinnikova G."/>
            <person name="Sims D."/>
            <person name="Meincke L."/>
            <person name="Brettin T."/>
            <person name="Detter J.C."/>
            <person name="Han C."/>
            <person name="Larimer F."/>
            <person name="Land M."/>
            <person name="Hauser L."/>
            <person name="Markowitz V."/>
            <person name="Cheng J.-F."/>
            <person name="Hugenholtz P."/>
            <person name="Woyke T."/>
            <person name="Wu D."/>
            <person name="Klenk H.-P."/>
            <person name="Eisen J.A."/>
        </authorList>
    </citation>
    <scope>NUCLEOTIDE SEQUENCE [LARGE SCALE GENOMIC DNA]</scope>
    <source>
        <strain evidence="8">ATCC 700099 / DSM 44233 / CIP 104796 / JCM 9543 / NBRC 105858 / Y-104</strain>
    </source>
</reference>
<dbReference type="InterPro" id="IPR006336">
    <property type="entry name" value="GCS2"/>
</dbReference>
<dbReference type="HAMAP" id="MF_02034">
    <property type="entry name" value="EgtA"/>
    <property type="match status" value="1"/>
</dbReference>
<dbReference type="InterPro" id="IPR014746">
    <property type="entry name" value="Gln_synth/guanido_kin_cat_dom"/>
</dbReference>
<dbReference type="KEGG" id="nml:Namu_1082"/>
<protein>
    <recommendedName>
        <fullName evidence="5">Glutamate--cysteine ligase EgtA</fullName>
        <ecNumber evidence="5">6.3.2.2</ecNumber>
    </recommendedName>
    <alternativeName>
        <fullName evidence="5">Gamma-glutamylcysteine synthase</fullName>
        <shortName evidence="5">GCS</shortName>
        <shortName evidence="5">Gamma-ECS</shortName>
    </alternativeName>
</protein>
<accession>C8XBM8</accession>
<reference evidence="7 8" key="2">
    <citation type="journal article" date="2010" name="Stand. Genomic Sci.">
        <title>Complete genome sequence of Nakamurella multipartita type strain (Y-104).</title>
        <authorList>
            <person name="Tice H."/>
            <person name="Mayilraj S."/>
            <person name="Sims D."/>
            <person name="Lapidus A."/>
            <person name="Nolan M."/>
            <person name="Lucas S."/>
            <person name="Glavina Del Rio T."/>
            <person name="Copeland A."/>
            <person name="Cheng J.F."/>
            <person name="Meincke L."/>
            <person name="Bruce D."/>
            <person name="Goodwin L."/>
            <person name="Pitluck S."/>
            <person name="Ivanova N."/>
            <person name="Mavromatis K."/>
            <person name="Ovchinnikova G."/>
            <person name="Pati A."/>
            <person name="Chen A."/>
            <person name="Palaniappan K."/>
            <person name="Land M."/>
            <person name="Hauser L."/>
            <person name="Chang Y.J."/>
            <person name="Jeffries C.D."/>
            <person name="Detter J.C."/>
            <person name="Brettin T."/>
            <person name="Rohde M."/>
            <person name="Goker M."/>
            <person name="Bristow J."/>
            <person name="Eisen J.A."/>
            <person name="Markowitz V."/>
            <person name="Hugenholtz P."/>
            <person name="Kyrpides N.C."/>
            <person name="Klenk H.P."/>
            <person name="Chen F."/>
        </authorList>
    </citation>
    <scope>NUCLEOTIDE SEQUENCE [LARGE SCALE GENOMIC DNA]</scope>
    <source>
        <strain evidence="8">ATCC 700099 / DSM 44233 / CIP 104796 / JCM 9543 / NBRC 105858 / Y-104</strain>
    </source>
</reference>
<dbReference type="NCBIfam" id="TIGR03444">
    <property type="entry name" value="EgtA_Cys_ligase"/>
    <property type="match status" value="1"/>
</dbReference>
<name>C8XBM8_NAKMY</name>
<dbReference type="GO" id="GO:0006750">
    <property type="term" value="P:glutathione biosynthetic process"/>
    <property type="evidence" value="ECO:0007669"/>
    <property type="project" value="InterPro"/>
</dbReference>
<organism evidence="7 8">
    <name type="scientific">Nakamurella multipartita (strain ATCC 700099 / DSM 44233 / CIP 104796 / JCM 9543 / NBRC 105858 / Y-104)</name>
    <name type="common">Microsphaera multipartita</name>
    <dbReference type="NCBI Taxonomy" id="479431"/>
    <lineage>
        <taxon>Bacteria</taxon>
        <taxon>Bacillati</taxon>
        <taxon>Actinomycetota</taxon>
        <taxon>Actinomycetes</taxon>
        <taxon>Nakamurellales</taxon>
        <taxon>Nakamurellaceae</taxon>
        <taxon>Nakamurella</taxon>
    </lineage>
</organism>
<evidence type="ECO:0000256" key="4">
    <source>
        <dbReference type="ARBA" id="ARBA00048819"/>
    </source>
</evidence>